<protein>
    <submittedName>
        <fullName evidence="1">Uncharacterized protein</fullName>
    </submittedName>
</protein>
<keyword evidence="2" id="KW-1185">Reference proteome</keyword>
<accession>A0A8F1MCE7</accession>
<name>A0A8F1MCE7_9BACT</name>
<dbReference type="Proteomes" id="UP000679129">
    <property type="component" value="Chromosome"/>
</dbReference>
<reference evidence="1" key="1">
    <citation type="submission" date="2021-06" db="EMBL/GenBank/DDBJ databases">
        <title>An adapted protocol for Saccharibacteria cultivation: two new species join this phylum of Candidate Phyla Radiations.</title>
        <authorList>
            <person name="Ibrahim A."/>
            <person name="Maatouk M."/>
            <person name="Zgheib R."/>
            <person name="Haddad G."/>
            <person name="Bou Khalil J."/>
            <person name="Raoult D."/>
            <person name="Bittar F."/>
        </authorList>
    </citation>
    <scope>NUCLEOTIDE SEQUENCE</scope>
    <source>
        <strain evidence="1">IHU1</strain>
    </source>
</reference>
<organism evidence="1 2">
    <name type="scientific">Candidatus Minimicrobia naudis</name>
    <dbReference type="NCBI Taxonomy" id="2841263"/>
    <lineage>
        <taxon>Bacteria</taxon>
        <taxon>Candidatus Saccharimonadota</taxon>
        <taxon>Candidatus Saccharimonadota incertae sedis</taxon>
        <taxon>Candidatus Minimicrobia</taxon>
    </lineage>
</organism>
<proteinExistence type="predicted"/>
<evidence type="ECO:0000313" key="2">
    <source>
        <dbReference type="Proteomes" id="UP000679129"/>
    </source>
</evidence>
<gene>
    <name evidence="1" type="ORF">KOY48_01490</name>
</gene>
<dbReference type="KEGG" id="mnd:KOY48_01490"/>
<evidence type="ECO:0000313" key="1">
    <source>
        <dbReference type="EMBL" id="QWQ32514.1"/>
    </source>
</evidence>
<dbReference type="AlphaFoldDB" id="A0A8F1MCE7"/>
<sequence length="64" mass="7008">MTILAATNNEVEVIINVPDKKITAKDSTMNVLAAVDIVGNKVERSSEKSIKTTCWRTLAEVAEF</sequence>
<dbReference type="EMBL" id="CP076460">
    <property type="protein sequence ID" value="QWQ32514.1"/>
    <property type="molecule type" value="Genomic_DNA"/>
</dbReference>